<evidence type="ECO:0000256" key="8">
    <source>
        <dbReference type="SAM" id="Coils"/>
    </source>
</evidence>
<evidence type="ECO:0000256" key="10">
    <source>
        <dbReference type="SAM" id="Phobius"/>
    </source>
</evidence>
<evidence type="ECO:0000256" key="5">
    <source>
        <dbReference type="ARBA" id="ARBA00022692"/>
    </source>
</evidence>
<feature type="domain" description="Multidrug resistance protein MdtA-like alpha-helical hairpin" evidence="11">
    <location>
        <begin position="151"/>
        <end position="213"/>
    </location>
</feature>
<dbReference type="Gene3D" id="1.10.287.470">
    <property type="entry name" value="Helix hairpin bin"/>
    <property type="match status" value="2"/>
</dbReference>
<dbReference type="Gene3D" id="2.40.50.100">
    <property type="match status" value="1"/>
</dbReference>
<feature type="region of interest" description="Disordered" evidence="9">
    <location>
        <begin position="1"/>
        <end position="25"/>
    </location>
</feature>
<evidence type="ECO:0000256" key="2">
    <source>
        <dbReference type="ARBA" id="ARBA00022448"/>
    </source>
</evidence>
<dbReference type="KEGG" id="shyd:CJD35_07695"/>
<accession>A0A249MSK5</accession>
<dbReference type="GO" id="GO:0042910">
    <property type="term" value="F:xenobiotic transmembrane transporter activity"/>
    <property type="evidence" value="ECO:0007669"/>
    <property type="project" value="InterPro"/>
</dbReference>
<name>A0A249MSK5_SPHXE</name>
<evidence type="ECO:0000256" key="4">
    <source>
        <dbReference type="ARBA" id="ARBA00022519"/>
    </source>
</evidence>
<dbReference type="Pfam" id="PF25876">
    <property type="entry name" value="HH_MFP_RND"/>
    <property type="match status" value="1"/>
</dbReference>
<evidence type="ECO:0000256" key="9">
    <source>
        <dbReference type="SAM" id="MobiDB-lite"/>
    </source>
</evidence>
<evidence type="ECO:0000313" key="13">
    <source>
        <dbReference type="EMBL" id="ASY44341.1"/>
    </source>
</evidence>
<comment type="subcellular location">
    <subcellularLocation>
        <location evidence="1">Cell envelope</location>
    </subcellularLocation>
</comment>
<evidence type="ECO:0000259" key="12">
    <source>
        <dbReference type="Pfam" id="PF25917"/>
    </source>
</evidence>
<feature type="coiled-coil region" evidence="8">
    <location>
        <begin position="115"/>
        <end position="177"/>
    </location>
</feature>
<dbReference type="GO" id="GO:0005886">
    <property type="term" value="C:plasma membrane"/>
    <property type="evidence" value="ECO:0007669"/>
    <property type="project" value="UniProtKB-SubCell"/>
</dbReference>
<gene>
    <name evidence="13" type="ORF">CJD35_07695</name>
</gene>
<dbReference type="PANTHER" id="PTHR30386">
    <property type="entry name" value="MEMBRANE FUSION SUBUNIT OF EMRAB-TOLC MULTIDRUG EFFLUX PUMP"/>
    <property type="match status" value="1"/>
</dbReference>
<protein>
    <submittedName>
        <fullName evidence="13">EmrA/EmrK family multidrug efflux transporter periplasmic adaptor subunit</fullName>
    </submittedName>
</protein>
<evidence type="ECO:0000256" key="1">
    <source>
        <dbReference type="ARBA" id="ARBA00004196"/>
    </source>
</evidence>
<dbReference type="SUPFAM" id="SSF111369">
    <property type="entry name" value="HlyD-like secretion proteins"/>
    <property type="match status" value="2"/>
</dbReference>
<keyword evidence="2" id="KW-0813">Transport</keyword>
<organism evidence="13 14">
    <name type="scientific">Sphingobium xenophagum</name>
    <dbReference type="NCBI Taxonomy" id="121428"/>
    <lineage>
        <taxon>Bacteria</taxon>
        <taxon>Pseudomonadati</taxon>
        <taxon>Pseudomonadota</taxon>
        <taxon>Alphaproteobacteria</taxon>
        <taxon>Sphingomonadales</taxon>
        <taxon>Sphingomonadaceae</taxon>
        <taxon>Sphingobium</taxon>
    </lineage>
</organism>
<dbReference type="InterPro" id="IPR058624">
    <property type="entry name" value="MdtA-like_HH"/>
</dbReference>
<keyword evidence="7 10" id="KW-0472">Membrane</keyword>
<feature type="transmembrane region" description="Helical" evidence="10">
    <location>
        <begin position="37"/>
        <end position="58"/>
    </location>
</feature>
<keyword evidence="4" id="KW-0997">Cell inner membrane</keyword>
<dbReference type="PRINTS" id="PR01490">
    <property type="entry name" value="RTXTOXIND"/>
</dbReference>
<feature type="domain" description="Multidrug resistance protein MdtA-like barrel-sandwich hybrid" evidence="12">
    <location>
        <begin position="75"/>
        <end position="289"/>
    </location>
</feature>
<sequence>MLRMADATPEFSASEASDATAPDDTKKADRAAVRKLWLTRLALAVVVLGLLWAAWYLLIGRNHVSTDNAYVNAEMAQVTPLISAQVTQVLVSDTQAVKRGDVLVRLDPTNARIALAQAQADLAEARRRFRQSSATSSALAAQVDARVADIVQARAQLATAQANVEKARIDLQRREALVGDGAVSGDEVTSARTAYAAARAALELAQAGVNTAQATRSAASGQLAANDALVSGSSVDTDPGVMVAQAKLDAAKLDLDRTVIRAPIDGVITKRQVQVGQRVAQGSPIMTIVPLAQVYVDANFKERQLRQVKVGMPATVVADIYGGDVVYHGKVVGFSGGTGSSLSLIPAQNATGNWIKVVQRLPVRISLDPKELAAHPLRVGLSTEVDIDLSGH</sequence>
<dbReference type="NCBIfam" id="TIGR00998">
    <property type="entry name" value="8a0101"/>
    <property type="match status" value="1"/>
</dbReference>
<evidence type="ECO:0000259" key="11">
    <source>
        <dbReference type="Pfam" id="PF25876"/>
    </source>
</evidence>
<keyword evidence="5 10" id="KW-0812">Transmembrane</keyword>
<reference evidence="13 14" key="1">
    <citation type="submission" date="2017-08" db="EMBL/GenBank/DDBJ databases">
        <title>Whole Genome Sequence of Sphingobium hydrophobicum C1: Insights into Adaption to the Electronic-waste Contaminated Sediment.</title>
        <authorList>
            <person name="Song D."/>
            <person name="Chen X."/>
            <person name="Xu M."/>
        </authorList>
    </citation>
    <scope>NUCLEOTIDE SEQUENCE [LARGE SCALE GENOMIC DNA]</scope>
    <source>
        <strain evidence="13 14">C1</strain>
    </source>
</reference>
<evidence type="ECO:0000256" key="7">
    <source>
        <dbReference type="ARBA" id="ARBA00023136"/>
    </source>
</evidence>
<dbReference type="GO" id="GO:1990961">
    <property type="term" value="P:xenobiotic detoxification by transmembrane export across the plasma membrane"/>
    <property type="evidence" value="ECO:0007669"/>
    <property type="project" value="InterPro"/>
</dbReference>
<dbReference type="Pfam" id="PF25917">
    <property type="entry name" value="BSH_RND"/>
    <property type="match status" value="1"/>
</dbReference>
<keyword evidence="8" id="KW-0175">Coiled coil</keyword>
<dbReference type="AlphaFoldDB" id="A0A249MSK5"/>
<evidence type="ECO:0000256" key="3">
    <source>
        <dbReference type="ARBA" id="ARBA00022475"/>
    </source>
</evidence>
<dbReference type="InterPro" id="IPR058625">
    <property type="entry name" value="MdtA-like_BSH"/>
</dbReference>
<dbReference type="PANTHER" id="PTHR30386:SF19">
    <property type="entry name" value="MULTIDRUG EXPORT PROTEIN EMRA-RELATED"/>
    <property type="match status" value="1"/>
</dbReference>
<keyword evidence="3" id="KW-1003">Cell membrane</keyword>
<evidence type="ECO:0000256" key="6">
    <source>
        <dbReference type="ARBA" id="ARBA00022989"/>
    </source>
</evidence>
<dbReference type="EMBL" id="CP022745">
    <property type="protein sequence ID" value="ASY44341.1"/>
    <property type="molecule type" value="Genomic_DNA"/>
</dbReference>
<dbReference type="InterPro" id="IPR050739">
    <property type="entry name" value="MFP"/>
</dbReference>
<dbReference type="Gene3D" id="2.40.30.170">
    <property type="match status" value="1"/>
</dbReference>
<dbReference type="InterPro" id="IPR005694">
    <property type="entry name" value="MFP_proteobact"/>
</dbReference>
<keyword evidence="6 10" id="KW-1133">Transmembrane helix</keyword>
<dbReference type="Proteomes" id="UP000217141">
    <property type="component" value="Chromosome I"/>
</dbReference>
<proteinExistence type="predicted"/>
<evidence type="ECO:0000313" key="14">
    <source>
        <dbReference type="Proteomes" id="UP000217141"/>
    </source>
</evidence>